<organism evidence="3 4">
    <name type="scientific">Lasius platythorax</name>
    <dbReference type="NCBI Taxonomy" id="488582"/>
    <lineage>
        <taxon>Eukaryota</taxon>
        <taxon>Metazoa</taxon>
        <taxon>Ecdysozoa</taxon>
        <taxon>Arthropoda</taxon>
        <taxon>Hexapoda</taxon>
        <taxon>Insecta</taxon>
        <taxon>Pterygota</taxon>
        <taxon>Neoptera</taxon>
        <taxon>Endopterygota</taxon>
        <taxon>Hymenoptera</taxon>
        <taxon>Apocrita</taxon>
        <taxon>Aculeata</taxon>
        <taxon>Formicoidea</taxon>
        <taxon>Formicidae</taxon>
        <taxon>Formicinae</taxon>
        <taxon>Lasius</taxon>
        <taxon>Lasius</taxon>
    </lineage>
</organism>
<feature type="region of interest" description="Disordered" evidence="2">
    <location>
        <begin position="527"/>
        <end position="551"/>
    </location>
</feature>
<dbReference type="Proteomes" id="UP001497644">
    <property type="component" value="Chromosome 8"/>
</dbReference>
<evidence type="ECO:0000256" key="2">
    <source>
        <dbReference type="SAM" id="MobiDB-lite"/>
    </source>
</evidence>
<evidence type="ECO:0000313" key="3">
    <source>
        <dbReference type="EMBL" id="CAL1688544.1"/>
    </source>
</evidence>
<accession>A0AAV2P943</accession>
<feature type="coiled-coil region" evidence="1">
    <location>
        <begin position="197"/>
        <end position="234"/>
    </location>
</feature>
<keyword evidence="1" id="KW-0175">Coiled coil</keyword>
<evidence type="ECO:0000313" key="4">
    <source>
        <dbReference type="Proteomes" id="UP001497644"/>
    </source>
</evidence>
<protein>
    <submittedName>
        <fullName evidence="3">Uncharacterized protein</fullName>
    </submittedName>
</protein>
<evidence type="ECO:0000256" key="1">
    <source>
        <dbReference type="SAM" id="Coils"/>
    </source>
</evidence>
<dbReference type="EMBL" id="OZ034831">
    <property type="protein sequence ID" value="CAL1688544.1"/>
    <property type="molecule type" value="Genomic_DNA"/>
</dbReference>
<reference evidence="3" key="1">
    <citation type="submission" date="2024-04" db="EMBL/GenBank/DDBJ databases">
        <authorList>
            <consortium name="Molecular Ecology Group"/>
        </authorList>
    </citation>
    <scope>NUCLEOTIDE SEQUENCE</scope>
</reference>
<name>A0AAV2P943_9HYME</name>
<sequence length="565" mass="65719">MDVHNQENYNDPQFVKVIETCLKIEIAEAKKKIEANMKEIERQKIVIRIELNKRRQLKTKVAQMDRISIILNETLTKLNTSIGETSEILEIMNANIDDQYKLNQIKIQEYQNIIDEYKQTWHTYWAMYEEFPLAKTRNTARINLQKLKIEYLIVDYKKTEIIKIIKQRQRIDWIRIRCKIIEFVTVMMERSKFEKKLINLKINVDSYGRELQSIEMELQVLRNKEEDQRKLRKQKLINMGPPKINHVPYRDMYSSNQMHPEMQHQWTREIFDDNISINTMILEELCINENTATSPEIINAEAIHDNDFKRTAVQVEKSSNIKNTIVTEEIETSTAFAAPDAEAWVEKADNDVDIKTDNDTNMKDIYQEKTQKSQESIKRQPSCCAKKNLLKHSATENAQNEIQAKRIRFETESSNDNSNKIIAPRTLDIVKEVDSKSSSSVPKIVNIESVHYNIAPISTPVHRPSSIISNNMFSPMHIECCESISSFDQDFMSKGALSLYDGSLCNYRLSPTSDISALYTNKDVQMVSPSKSTTQQNNKNQSDDNASSFTFGNFMKQTKDNFSLF</sequence>
<feature type="coiled-coil region" evidence="1">
    <location>
        <begin position="23"/>
        <end position="50"/>
    </location>
</feature>
<keyword evidence="4" id="KW-1185">Reference proteome</keyword>
<dbReference type="AlphaFoldDB" id="A0AAV2P943"/>
<gene>
    <name evidence="3" type="ORF">LPLAT_LOCUS13589</name>
</gene>
<proteinExistence type="predicted"/>